<name>A0A1I7NA19_9BACT</name>
<accession>A0A1I7NA19</accession>
<proteinExistence type="predicted"/>
<evidence type="ECO:0000313" key="2">
    <source>
        <dbReference type="EMBL" id="SFV31396.1"/>
    </source>
</evidence>
<dbReference type="Proteomes" id="UP000199537">
    <property type="component" value="Unassembled WGS sequence"/>
</dbReference>
<evidence type="ECO:0000313" key="3">
    <source>
        <dbReference type="Proteomes" id="UP000199537"/>
    </source>
</evidence>
<dbReference type="EMBL" id="FPCJ01000001">
    <property type="protein sequence ID" value="SFV31396.1"/>
    <property type="molecule type" value="Genomic_DNA"/>
</dbReference>
<sequence>MIYPLSLSRALRLTLLPRPHPELAYPASLSQACRGIFQAAWDSCLPAGTCRIVCTLLRRSLTSFGIGTRKSGLGREKEFCMTMTKDASHSLGMMLSILRPHPDSPPFVPILSAAKDLTETNGIPACRQAGLADARNDEEGSRHDGLPPSGITNSLPS</sequence>
<keyword evidence="3" id="KW-1185">Reference proteome</keyword>
<feature type="compositionally biased region" description="Basic and acidic residues" evidence="1">
    <location>
        <begin position="134"/>
        <end position="145"/>
    </location>
</feature>
<dbReference type="AlphaFoldDB" id="A0A1I7NA19"/>
<evidence type="ECO:0000256" key="1">
    <source>
        <dbReference type="SAM" id="MobiDB-lite"/>
    </source>
</evidence>
<gene>
    <name evidence="2" type="ORF">SAMN05660895_1061</name>
</gene>
<reference evidence="3" key="1">
    <citation type="submission" date="2016-10" db="EMBL/GenBank/DDBJ databases">
        <authorList>
            <person name="Varghese N."/>
            <person name="Submissions S."/>
        </authorList>
    </citation>
    <scope>NUCLEOTIDE SEQUENCE [LARGE SCALE GENOMIC DNA]</scope>
    <source>
        <strain evidence="3">DSM 14807</strain>
    </source>
</reference>
<protein>
    <submittedName>
        <fullName evidence="2">Uncharacterized protein</fullName>
    </submittedName>
</protein>
<organism evidence="2 3">
    <name type="scientific">Thermoflavifilum thermophilum</name>
    <dbReference type="NCBI Taxonomy" id="1393122"/>
    <lineage>
        <taxon>Bacteria</taxon>
        <taxon>Pseudomonadati</taxon>
        <taxon>Bacteroidota</taxon>
        <taxon>Chitinophagia</taxon>
        <taxon>Chitinophagales</taxon>
        <taxon>Chitinophagaceae</taxon>
        <taxon>Thermoflavifilum</taxon>
    </lineage>
</organism>
<feature type="region of interest" description="Disordered" evidence="1">
    <location>
        <begin position="131"/>
        <end position="157"/>
    </location>
</feature>